<evidence type="ECO:0000313" key="3">
    <source>
        <dbReference type="Proteomes" id="UP000051295"/>
    </source>
</evidence>
<evidence type="ECO:0000256" key="1">
    <source>
        <dbReference type="SAM" id="Phobius"/>
    </source>
</evidence>
<dbReference type="STRING" id="1641875.XM53_07510"/>
<dbReference type="EMBL" id="LAXJ01000007">
    <property type="protein sequence ID" value="KRS12996.1"/>
    <property type="molecule type" value="Genomic_DNA"/>
</dbReference>
<gene>
    <name evidence="2" type="ORF">XM53_07510</name>
</gene>
<keyword evidence="1" id="KW-0812">Transmembrane</keyword>
<organism evidence="2 3">
    <name type="scientific">Roseovarius atlanticus</name>
    <dbReference type="NCBI Taxonomy" id="1641875"/>
    <lineage>
        <taxon>Bacteria</taxon>
        <taxon>Pseudomonadati</taxon>
        <taxon>Pseudomonadota</taxon>
        <taxon>Alphaproteobacteria</taxon>
        <taxon>Rhodobacterales</taxon>
        <taxon>Roseobacteraceae</taxon>
        <taxon>Roseovarius</taxon>
    </lineage>
</organism>
<proteinExistence type="predicted"/>
<name>A0A0T5NVR1_9RHOB</name>
<comment type="caution">
    <text evidence="2">The sequence shown here is derived from an EMBL/GenBank/DDBJ whole genome shotgun (WGS) entry which is preliminary data.</text>
</comment>
<dbReference type="RefSeq" id="WP_057791894.1">
    <property type="nucleotide sequence ID" value="NZ_LAXJ01000007.1"/>
</dbReference>
<dbReference type="OrthoDB" id="7742135at2"/>
<dbReference type="Proteomes" id="UP000051295">
    <property type="component" value="Unassembled WGS sequence"/>
</dbReference>
<sequence length="205" mass="22030">MAYLDSNTKAGLHTVDMTATAQGLVAGERFERFKIEALTEMALRIAGIVMVMGSVTMWFFLPVDPETGRLAAYGMIASLMALAGLGVFVYGTRGFRRRMTLDMQAGKLTLTKINMHDQARISREIDLGSIESVFLHRPAQPGGLATLLVRVAGKQAPAIALSGDTHEIEEVHAELCAVLKGATAAPRKPSLRIADAPRNSGFFAA</sequence>
<reference evidence="2 3" key="1">
    <citation type="submission" date="2015-04" db="EMBL/GenBank/DDBJ databases">
        <title>The draft genome sequence of Roseovarius sp.R12b.</title>
        <authorList>
            <person name="Li G."/>
            <person name="Lai Q."/>
            <person name="Shao Z."/>
            <person name="Yan P."/>
        </authorList>
    </citation>
    <scope>NUCLEOTIDE SEQUENCE [LARGE SCALE GENOMIC DNA]</scope>
    <source>
        <strain evidence="2 3">R12B</strain>
    </source>
</reference>
<keyword evidence="1" id="KW-0472">Membrane</keyword>
<keyword evidence="1" id="KW-1133">Transmembrane helix</keyword>
<feature type="transmembrane region" description="Helical" evidence="1">
    <location>
        <begin position="41"/>
        <end position="60"/>
    </location>
</feature>
<protein>
    <submittedName>
        <fullName evidence="2">Uncharacterized protein</fullName>
    </submittedName>
</protein>
<accession>A0A0T5NVR1</accession>
<dbReference type="PATRIC" id="fig|1641875.4.peg.3899"/>
<feature type="transmembrane region" description="Helical" evidence="1">
    <location>
        <begin position="72"/>
        <end position="91"/>
    </location>
</feature>
<dbReference type="AlphaFoldDB" id="A0A0T5NVR1"/>
<evidence type="ECO:0000313" key="2">
    <source>
        <dbReference type="EMBL" id="KRS12996.1"/>
    </source>
</evidence>
<keyword evidence="3" id="KW-1185">Reference proteome</keyword>